<evidence type="ECO:0000256" key="1">
    <source>
        <dbReference type="SAM" id="SignalP"/>
    </source>
</evidence>
<evidence type="ECO:0000313" key="3">
    <source>
        <dbReference type="Proteomes" id="UP000192660"/>
    </source>
</evidence>
<accession>A0A1W1WBB3</accession>
<dbReference type="EMBL" id="FWWY01000001">
    <property type="protein sequence ID" value="SMC03505.1"/>
    <property type="molecule type" value="Genomic_DNA"/>
</dbReference>
<dbReference type="OrthoDB" id="9861053at2"/>
<keyword evidence="3" id="KW-1185">Reference proteome</keyword>
<name>A0A1W1WBB3_SULTA</name>
<proteinExistence type="predicted"/>
<evidence type="ECO:0000313" key="2">
    <source>
        <dbReference type="EMBL" id="SMC03505.1"/>
    </source>
</evidence>
<sequence>MGFVKVFSAAALLTVLPVQVANAQASSKLPSFSTIQHLNSDVKDYKKLSMWVPGMGIHEGRLAPSLVLMINNHHQVVGMEQTFPSTLPYHSWMDPKTTEYNAGRAFYSQHLMFVPPSQITPTMSANVPSDLTSFDQFKKVNGSHVIPYFQIKKFQPGVGSIWGPDGPALRIILSRHEKVVGGIMAVPAKYGWNPWYDQKAGHPVHDPILGNVYTQTVYFVPRSQIR</sequence>
<gene>
    <name evidence="2" type="ORF">SAMN00768000_1123</name>
</gene>
<dbReference type="RefSeq" id="WP_020375176.1">
    <property type="nucleotide sequence ID" value="NZ_FWWY01000001.1"/>
</dbReference>
<dbReference type="Proteomes" id="UP000192660">
    <property type="component" value="Unassembled WGS sequence"/>
</dbReference>
<organism evidence="2 3">
    <name type="scientific">Sulfobacillus thermosulfidooxidans (strain DSM 9293 / VKM B-1269 / AT-1)</name>
    <dbReference type="NCBI Taxonomy" id="929705"/>
    <lineage>
        <taxon>Bacteria</taxon>
        <taxon>Bacillati</taxon>
        <taxon>Bacillota</taxon>
        <taxon>Clostridia</taxon>
        <taxon>Eubacteriales</taxon>
        <taxon>Clostridiales Family XVII. Incertae Sedis</taxon>
        <taxon>Sulfobacillus</taxon>
    </lineage>
</organism>
<keyword evidence="1" id="KW-0732">Signal</keyword>
<protein>
    <submittedName>
        <fullName evidence="2">Uncharacterized protein</fullName>
    </submittedName>
</protein>
<feature type="signal peptide" evidence="1">
    <location>
        <begin position="1"/>
        <end position="23"/>
    </location>
</feature>
<reference evidence="3" key="1">
    <citation type="submission" date="2017-04" db="EMBL/GenBank/DDBJ databases">
        <authorList>
            <person name="Varghese N."/>
            <person name="Submissions S."/>
        </authorList>
    </citation>
    <scope>NUCLEOTIDE SEQUENCE [LARGE SCALE GENOMIC DNA]</scope>
    <source>
        <strain evidence="3">DSM 9293</strain>
    </source>
</reference>
<feature type="chain" id="PRO_5038816570" evidence="1">
    <location>
        <begin position="24"/>
        <end position="226"/>
    </location>
</feature>
<dbReference type="AlphaFoldDB" id="A0A1W1WBB3"/>